<organism evidence="1 2">
    <name type="scientific">Bifidobacterium longum</name>
    <dbReference type="NCBI Taxonomy" id="216816"/>
    <lineage>
        <taxon>Bacteria</taxon>
        <taxon>Bacillati</taxon>
        <taxon>Actinomycetota</taxon>
        <taxon>Actinomycetes</taxon>
        <taxon>Bifidobacteriales</taxon>
        <taxon>Bifidobacteriaceae</taxon>
        <taxon>Bifidobacterium</taxon>
    </lineage>
</organism>
<comment type="caution">
    <text evidence="1">The sequence shown here is derived from an EMBL/GenBank/DDBJ whole genome shotgun (WGS) entry which is preliminary data.</text>
</comment>
<accession>A0A395XUW5</accession>
<evidence type="ECO:0000313" key="1">
    <source>
        <dbReference type="EMBL" id="RGW62597.1"/>
    </source>
</evidence>
<keyword evidence="1" id="KW-0548">Nucleotidyltransferase</keyword>
<feature type="non-terminal residue" evidence="1">
    <location>
        <position position="142"/>
    </location>
</feature>
<dbReference type="EMBL" id="QSAR01000030">
    <property type="protein sequence ID" value="RGW62597.1"/>
    <property type="molecule type" value="Genomic_DNA"/>
</dbReference>
<dbReference type="RefSeq" id="WP_117781986.1">
    <property type="nucleotide sequence ID" value="NZ_QSAR01000030.1"/>
</dbReference>
<dbReference type="AlphaFoldDB" id="A0A395XUW5"/>
<dbReference type="Proteomes" id="UP000265775">
    <property type="component" value="Unassembled WGS sequence"/>
</dbReference>
<dbReference type="InterPro" id="IPR036412">
    <property type="entry name" value="HAD-like_sf"/>
</dbReference>
<dbReference type="SUPFAM" id="SSF56784">
    <property type="entry name" value="HAD-like"/>
    <property type="match status" value="1"/>
</dbReference>
<dbReference type="Gene3D" id="3.40.50.1000">
    <property type="entry name" value="HAD superfamily/HAD-like"/>
    <property type="match status" value="1"/>
</dbReference>
<keyword evidence="1" id="KW-0808">Transferase</keyword>
<name>A0A395XUW5_BIFLN</name>
<protein>
    <submittedName>
        <fullName evidence="1">2-C-methyl-D-erythritol 4-phosphate cytidylyltransferase</fullName>
    </submittedName>
</protein>
<evidence type="ECO:0000313" key="2">
    <source>
        <dbReference type="Proteomes" id="UP000265775"/>
    </source>
</evidence>
<sequence length="142" mass="16199">MTRTIMVDIDNTIADYTNGLRDYIRECGHDMDECPCPEPTAYDFTLTGGWPFSGDPKAFTWWHTRAVADGLYSREEPYGGAAEALNQLHDAGWNVIMATSRADDWRGESQRWLHRNGFRFDGYYNGDKTLLTPDALIDDRPV</sequence>
<dbReference type="GO" id="GO:0016779">
    <property type="term" value="F:nucleotidyltransferase activity"/>
    <property type="evidence" value="ECO:0007669"/>
    <property type="project" value="UniProtKB-KW"/>
</dbReference>
<reference evidence="1 2" key="1">
    <citation type="submission" date="2018-08" db="EMBL/GenBank/DDBJ databases">
        <title>A genome reference for cultivated species of the human gut microbiota.</title>
        <authorList>
            <person name="Zou Y."/>
            <person name="Xue W."/>
            <person name="Luo G."/>
        </authorList>
    </citation>
    <scope>NUCLEOTIDE SEQUENCE [LARGE SCALE GENOMIC DNA]</scope>
    <source>
        <strain evidence="1 2">AF11-12</strain>
    </source>
</reference>
<dbReference type="InterPro" id="IPR023214">
    <property type="entry name" value="HAD_sf"/>
</dbReference>
<proteinExistence type="predicted"/>
<gene>
    <name evidence="1" type="ORF">DWV59_12205</name>
</gene>